<dbReference type="AlphaFoldDB" id="A0AAN9KK36"/>
<comment type="caution">
    <text evidence="2">The sequence shown here is derived from an EMBL/GenBank/DDBJ whole genome shotgun (WGS) entry which is preliminary data.</text>
</comment>
<dbReference type="Pfam" id="PF03478">
    <property type="entry name" value="Beta-prop_KIB1-4"/>
    <property type="match status" value="1"/>
</dbReference>
<protein>
    <recommendedName>
        <fullName evidence="1">KIB1-4 beta-propeller domain-containing protein</fullName>
    </recommendedName>
</protein>
<evidence type="ECO:0000313" key="3">
    <source>
        <dbReference type="Proteomes" id="UP001359559"/>
    </source>
</evidence>
<proteinExistence type="predicted"/>
<dbReference type="EMBL" id="JAYKXN010000001">
    <property type="protein sequence ID" value="KAK7317632.1"/>
    <property type="molecule type" value="Genomic_DNA"/>
</dbReference>
<evidence type="ECO:0000313" key="2">
    <source>
        <dbReference type="EMBL" id="KAK7317632.1"/>
    </source>
</evidence>
<reference evidence="2 3" key="1">
    <citation type="submission" date="2024-01" db="EMBL/GenBank/DDBJ databases">
        <title>The genomes of 5 underutilized Papilionoideae crops provide insights into root nodulation and disease resistance.</title>
        <authorList>
            <person name="Yuan L."/>
        </authorList>
    </citation>
    <scope>NUCLEOTIDE SEQUENCE [LARGE SCALE GENOMIC DNA]</scope>
    <source>
        <strain evidence="2">LY-2023</strain>
        <tissue evidence="2">Leaf</tissue>
    </source>
</reference>
<dbReference type="Proteomes" id="UP001359559">
    <property type="component" value="Unassembled WGS sequence"/>
</dbReference>
<sequence length="222" mass="25639">MVSRTNSPWSRLHSDMLDNISKRLDIFAVSSFRASCSAFRSPLPLRHPLIPFPIQLHQNKNVKGCNLHFRLVENHTLLIQPQQPRSNNESYWLIKVEALDADGKVNLELKTPLSREPFEDHYNELPKCLDLIQNKVKVVATSYVLELVESCGIRKKELHMPKKVAVSPKGGTDDDLIVMAIHSDGKIYHWRQSNDQQWVHLDRGGHHYVDVAYHKRTFYALD</sequence>
<feature type="domain" description="KIB1-4 beta-propeller" evidence="1">
    <location>
        <begin position="90"/>
        <end position="222"/>
    </location>
</feature>
<dbReference type="PANTHER" id="PTHR47123:SF3">
    <property type="entry name" value="DUF295 DOMAIN-CONTAINING PROTEIN"/>
    <property type="match status" value="1"/>
</dbReference>
<evidence type="ECO:0000259" key="1">
    <source>
        <dbReference type="Pfam" id="PF03478"/>
    </source>
</evidence>
<dbReference type="PANTHER" id="PTHR47123">
    <property type="entry name" value="F-BOX PROTEIN SKIP23"/>
    <property type="match status" value="1"/>
</dbReference>
<keyword evidence="3" id="KW-1185">Reference proteome</keyword>
<name>A0AAN9KK36_CLITE</name>
<organism evidence="2 3">
    <name type="scientific">Clitoria ternatea</name>
    <name type="common">Butterfly pea</name>
    <dbReference type="NCBI Taxonomy" id="43366"/>
    <lineage>
        <taxon>Eukaryota</taxon>
        <taxon>Viridiplantae</taxon>
        <taxon>Streptophyta</taxon>
        <taxon>Embryophyta</taxon>
        <taxon>Tracheophyta</taxon>
        <taxon>Spermatophyta</taxon>
        <taxon>Magnoliopsida</taxon>
        <taxon>eudicotyledons</taxon>
        <taxon>Gunneridae</taxon>
        <taxon>Pentapetalae</taxon>
        <taxon>rosids</taxon>
        <taxon>fabids</taxon>
        <taxon>Fabales</taxon>
        <taxon>Fabaceae</taxon>
        <taxon>Papilionoideae</taxon>
        <taxon>50 kb inversion clade</taxon>
        <taxon>NPAAA clade</taxon>
        <taxon>indigoferoid/millettioid clade</taxon>
        <taxon>Phaseoleae</taxon>
        <taxon>Clitoria</taxon>
    </lineage>
</organism>
<dbReference type="InterPro" id="IPR051304">
    <property type="entry name" value="SCF_F-box_domain"/>
</dbReference>
<accession>A0AAN9KK36</accession>
<dbReference type="InterPro" id="IPR005174">
    <property type="entry name" value="KIB1-4_b-propeller"/>
</dbReference>
<gene>
    <name evidence="2" type="ORF">RJT34_02033</name>
</gene>